<reference evidence="1 2" key="1">
    <citation type="submission" date="2023-01" db="EMBL/GenBank/DDBJ databases">
        <title>Analysis of 21 Apiospora genomes using comparative genomics revels a genus with tremendous synthesis potential of carbohydrate active enzymes and secondary metabolites.</title>
        <authorList>
            <person name="Sorensen T."/>
        </authorList>
    </citation>
    <scope>NUCLEOTIDE SEQUENCE [LARGE SCALE GENOMIC DNA]</scope>
    <source>
        <strain evidence="1 2">CBS 33761</strain>
    </source>
</reference>
<evidence type="ECO:0000313" key="1">
    <source>
        <dbReference type="EMBL" id="KAK8038896.1"/>
    </source>
</evidence>
<organism evidence="1 2">
    <name type="scientific">Apiospora rasikravindrae</name>
    <dbReference type="NCBI Taxonomy" id="990691"/>
    <lineage>
        <taxon>Eukaryota</taxon>
        <taxon>Fungi</taxon>
        <taxon>Dikarya</taxon>
        <taxon>Ascomycota</taxon>
        <taxon>Pezizomycotina</taxon>
        <taxon>Sordariomycetes</taxon>
        <taxon>Xylariomycetidae</taxon>
        <taxon>Amphisphaeriales</taxon>
        <taxon>Apiosporaceae</taxon>
        <taxon>Apiospora</taxon>
    </lineage>
</organism>
<dbReference type="EMBL" id="JAQQWK010000006">
    <property type="protein sequence ID" value="KAK8038896.1"/>
    <property type="molecule type" value="Genomic_DNA"/>
</dbReference>
<comment type="caution">
    <text evidence="1">The sequence shown here is derived from an EMBL/GenBank/DDBJ whole genome shotgun (WGS) entry which is preliminary data.</text>
</comment>
<protein>
    <submittedName>
        <fullName evidence="1">Uncharacterized protein</fullName>
    </submittedName>
</protein>
<dbReference type="Proteomes" id="UP001444661">
    <property type="component" value="Unassembled WGS sequence"/>
</dbReference>
<proteinExistence type="predicted"/>
<gene>
    <name evidence="1" type="ORF">PG993_007307</name>
</gene>
<keyword evidence="2" id="KW-1185">Reference proteome</keyword>
<evidence type="ECO:0000313" key="2">
    <source>
        <dbReference type="Proteomes" id="UP001444661"/>
    </source>
</evidence>
<name>A0ABR1SX44_9PEZI</name>
<accession>A0ABR1SX44</accession>
<sequence>MLGGFTSACRTKNPALMEFDSKIVAIVEKSSYYWRVERGLVAVRFVTLVTGVESRLSKGGLVQRS</sequence>